<keyword evidence="9" id="KW-0028">Amino-acid biosynthesis</keyword>
<comment type="caution">
    <text evidence="9">Lacks conserved residue(s) required for the propagation of feature annotation.</text>
</comment>
<dbReference type="PANTHER" id="PTHR11680">
    <property type="entry name" value="SERINE HYDROXYMETHYLTRANSFERASE"/>
    <property type="match status" value="1"/>
</dbReference>
<dbReference type="InterPro" id="IPR015422">
    <property type="entry name" value="PyrdxlP-dep_Trfase_small"/>
</dbReference>
<dbReference type="EC" id="2.1.2.1" evidence="9"/>
<dbReference type="GO" id="GO:0008168">
    <property type="term" value="F:methyltransferase activity"/>
    <property type="evidence" value="ECO:0007669"/>
    <property type="project" value="UniProtKB-KW"/>
</dbReference>
<comment type="subcellular location">
    <subcellularLocation>
        <location evidence="2 9">Cytoplasm</location>
    </subcellularLocation>
</comment>
<dbReference type="GO" id="GO:0019264">
    <property type="term" value="P:glycine biosynthetic process from serine"/>
    <property type="evidence" value="ECO:0007669"/>
    <property type="project" value="UniProtKB-UniRule"/>
</dbReference>
<dbReference type="InterPro" id="IPR049943">
    <property type="entry name" value="Ser_HO-MeTrfase-like"/>
</dbReference>
<feature type="domain" description="Serine hydroxymethyltransferase-like" evidence="11">
    <location>
        <begin position="10"/>
        <end position="399"/>
    </location>
</feature>
<comment type="catalytic activity">
    <reaction evidence="9">
        <text>(6R)-5,10-methylene-5,6,7,8-tetrahydrofolate + glycine + H2O = (6S)-5,6,7,8-tetrahydrofolate + L-serine</text>
        <dbReference type="Rhea" id="RHEA:15481"/>
        <dbReference type="ChEBI" id="CHEBI:15377"/>
        <dbReference type="ChEBI" id="CHEBI:15636"/>
        <dbReference type="ChEBI" id="CHEBI:33384"/>
        <dbReference type="ChEBI" id="CHEBI:57305"/>
        <dbReference type="ChEBI" id="CHEBI:57453"/>
        <dbReference type="EC" id="2.1.2.1"/>
    </reaction>
</comment>
<dbReference type="InterPro" id="IPR019798">
    <property type="entry name" value="Ser_HO-MeTrfase_PLP_BS"/>
</dbReference>
<organism evidence="12 13">
    <name type="scientific">Hymenobacter actinosclerus</name>
    <dbReference type="NCBI Taxonomy" id="82805"/>
    <lineage>
        <taxon>Bacteria</taxon>
        <taxon>Pseudomonadati</taxon>
        <taxon>Bacteroidota</taxon>
        <taxon>Cytophagia</taxon>
        <taxon>Cytophagales</taxon>
        <taxon>Hymenobacteraceae</taxon>
        <taxon>Hymenobacter</taxon>
    </lineage>
</organism>
<evidence type="ECO:0000256" key="5">
    <source>
        <dbReference type="ARBA" id="ARBA00022490"/>
    </source>
</evidence>
<reference evidence="13" key="1">
    <citation type="submission" date="2016-10" db="EMBL/GenBank/DDBJ databases">
        <authorList>
            <person name="Varghese N."/>
            <person name="Submissions S."/>
        </authorList>
    </citation>
    <scope>NUCLEOTIDE SEQUENCE [LARGE SCALE GENOMIC DNA]</scope>
    <source>
        <strain evidence="13">DSM 15310</strain>
    </source>
</reference>
<dbReference type="PROSITE" id="PS00096">
    <property type="entry name" value="SHMT"/>
    <property type="match status" value="1"/>
</dbReference>
<name>A0A1H9YV88_9BACT</name>
<proteinExistence type="inferred from homology"/>
<dbReference type="AlphaFoldDB" id="A0A1H9YV88"/>
<keyword evidence="13" id="KW-1185">Reference proteome</keyword>
<dbReference type="Pfam" id="PF00464">
    <property type="entry name" value="SHMT"/>
    <property type="match status" value="1"/>
</dbReference>
<gene>
    <name evidence="9" type="primary">glyA</name>
    <name evidence="12" type="ORF">SAMN04487998_0106</name>
</gene>
<keyword evidence="7 9" id="KW-0808">Transferase</keyword>
<feature type="binding site" evidence="9">
    <location>
        <begin position="124"/>
        <end position="126"/>
    </location>
    <ligand>
        <name>(6S)-5,6,7,8-tetrahydrofolate</name>
        <dbReference type="ChEBI" id="CHEBI:57453"/>
    </ligand>
</feature>
<comment type="pathway">
    <text evidence="9">Amino-acid biosynthesis; glycine biosynthesis; glycine from L-serine: step 1/1.</text>
</comment>
<evidence type="ECO:0000313" key="12">
    <source>
        <dbReference type="EMBL" id="SES73097.1"/>
    </source>
</evidence>
<evidence type="ECO:0000256" key="4">
    <source>
        <dbReference type="ARBA" id="ARBA00011738"/>
    </source>
</evidence>
<dbReference type="HAMAP" id="MF_00051">
    <property type="entry name" value="SHMT"/>
    <property type="match status" value="1"/>
</dbReference>
<dbReference type="UniPathway" id="UPA00193"/>
<comment type="subunit">
    <text evidence="4 9">Homodimer.</text>
</comment>
<dbReference type="GO" id="GO:0035999">
    <property type="term" value="P:tetrahydrofolate interconversion"/>
    <property type="evidence" value="ECO:0007669"/>
    <property type="project" value="UniProtKB-UniRule"/>
</dbReference>
<evidence type="ECO:0000256" key="8">
    <source>
        <dbReference type="ARBA" id="ARBA00022898"/>
    </source>
</evidence>
<dbReference type="RefSeq" id="WP_092767236.1">
    <property type="nucleotide sequence ID" value="NZ_FOHS01000001.1"/>
</dbReference>
<dbReference type="Gene3D" id="3.40.640.10">
    <property type="entry name" value="Type I PLP-dependent aspartate aminotransferase-like (Major domain)"/>
    <property type="match status" value="1"/>
</dbReference>
<comment type="cofactor">
    <cofactor evidence="1 9 10">
        <name>pyridoxal 5'-phosphate</name>
        <dbReference type="ChEBI" id="CHEBI:597326"/>
    </cofactor>
</comment>
<dbReference type="OrthoDB" id="9803846at2"/>
<dbReference type="GO" id="GO:0032259">
    <property type="term" value="P:methylation"/>
    <property type="evidence" value="ECO:0007669"/>
    <property type="project" value="UniProtKB-KW"/>
</dbReference>
<dbReference type="UniPathway" id="UPA00288">
    <property type="reaction ID" value="UER01023"/>
</dbReference>
<sequence>METQARVLAPDTAVFDLIKQEKVRQTHGIELIASENYVSEQVMRAQGSILTNKYAEGLPGKRYYGGCEIVDQIEQLAIDRAKELFGVAWVNVQPHSGAQANAAVMLAILNPGDKILGFDLSHGGHLTHGSPVNFSGKLYQPSFYGVEKETGLIDFQKVKETARREKPKLIICGASAYSRDWDYQALREAADEVGALLLADISHPSGLIAKGLLNNPFQHCHIVTTTTHKTLRGPRGGLIMMGQDFENPFGLKTPKGETRMMSALLDSGVFPGTQGGPLEHVIGAKAVAFGEALTDTYADYTRQVVANAQALAGAFVERGYELISGGTDNHLMLIDLRSKGLTGKLAENTLVKADITINKNMVPFDDKSPFVTSGMRIGSAAVTTRGLREPDMVRIVEFIDEALTHNADDARLAKVRGEINEWMQQYPLFS</sequence>
<dbReference type="GO" id="GO:0030170">
    <property type="term" value="F:pyridoxal phosphate binding"/>
    <property type="evidence" value="ECO:0007669"/>
    <property type="project" value="UniProtKB-UniRule"/>
</dbReference>
<accession>A0A1H9YV88</accession>
<dbReference type="InterPro" id="IPR015424">
    <property type="entry name" value="PyrdxlP-dep_Trfase"/>
</dbReference>
<keyword evidence="12" id="KW-0489">Methyltransferase</keyword>
<dbReference type="SUPFAM" id="SSF53383">
    <property type="entry name" value="PLP-dependent transferases"/>
    <property type="match status" value="1"/>
</dbReference>
<feature type="site" description="Plays an important role in substrate specificity" evidence="9">
    <location>
        <position position="228"/>
    </location>
</feature>
<evidence type="ECO:0000256" key="7">
    <source>
        <dbReference type="ARBA" id="ARBA00022679"/>
    </source>
</evidence>
<evidence type="ECO:0000256" key="9">
    <source>
        <dbReference type="HAMAP-Rule" id="MF_00051"/>
    </source>
</evidence>
<keyword evidence="6 9" id="KW-0554">One-carbon metabolism</keyword>
<dbReference type="PANTHER" id="PTHR11680:SF35">
    <property type="entry name" value="SERINE HYDROXYMETHYLTRANSFERASE 1"/>
    <property type="match status" value="1"/>
</dbReference>
<dbReference type="PIRSF" id="PIRSF000412">
    <property type="entry name" value="SHMT"/>
    <property type="match status" value="1"/>
</dbReference>
<keyword evidence="8 9" id="KW-0663">Pyridoxal phosphate</keyword>
<evidence type="ECO:0000256" key="6">
    <source>
        <dbReference type="ARBA" id="ARBA00022563"/>
    </source>
</evidence>
<comment type="pathway">
    <text evidence="9">One-carbon metabolism; tetrahydrofolate interconversion.</text>
</comment>
<feature type="binding site" evidence="9">
    <location>
        <begin position="368"/>
        <end position="370"/>
    </location>
    <ligand>
        <name>(6S)-5,6,7,8-tetrahydrofolate</name>
        <dbReference type="ChEBI" id="CHEBI:57453"/>
    </ligand>
</feature>
<dbReference type="FunFam" id="3.40.640.10:FF:000001">
    <property type="entry name" value="Serine hydroxymethyltransferase"/>
    <property type="match status" value="1"/>
</dbReference>
<dbReference type="InterPro" id="IPR015421">
    <property type="entry name" value="PyrdxlP-dep_Trfase_major"/>
</dbReference>
<dbReference type="STRING" id="82805.SAMN04487998_0106"/>
<comment type="function">
    <text evidence="9">Catalyzes the reversible interconversion of serine and glycine with tetrahydrofolate (THF) serving as the one-carbon carrier. This reaction serves as the major source of one-carbon groups required for the biosynthesis of purines, thymidylate, methionine, and other important biomolecules. Also exhibits THF-independent aldolase activity toward beta-hydroxyamino acids, producing glycine and aldehydes, via a retro-aldol mechanism.</text>
</comment>
<dbReference type="InterPro" id="IPR039429">
    <property type="entry name" value="SHMT-like_dom"/>
</dbReference>
<dbReference type="Proteomes" id="UP000198697">
    <property type="component" value="Unassembled WGS sequence"/>
</dbReference>
<evidence type="ECO:0000256" key="1">
    <source>
        <dbReference type="ARBA" id="ARBA00001933"/>
    </source>
</evidence>
<dbReference type="CDD" id="cd00378">
    <property type="entry name" value="SHMT"/>
    <property type="match status" value="1"/>
</dbReference>
<dbReference type="GO" id="GO:0004372">
    <property type="term" value="F:glycine hydroxymethyltransferase activity"/>
    <property type="evidence" value="ECO:0007669"/>
    <property type="project" value="UniProtKB-UniRule"/>
</dbReference>
<evidence type="ECO:0000313" key="13">
    <source>
        <dbReference type="Proteomes" id="UP000198697"/>
    </source>
</evidence>
<dbReference type="GO" id="GO:0005829">
    <property type="term" value="C:cytosol"/>
    <property type="evidence" value="ECO:0007669"/>
    <property type="project" value="TreeGrafter"/>
</dbReference>
<feature type="binding site" evidence="9">
    <location>
        <position position="120"/>
    </location>
    <ligand>
        <name>(6S)-5,6,7,8-tetrahydrofolate</name>
        <dbReference type="ChEBI" id="CHEBI:57453"/>
    </ligand>
</feature>
<dbReference type="InterPro" id="IPR001085">
    <property type="entry name" value="Ser_HO-MeTrfase"/>
</dbReference>
<evidence type="ECO:0000256" key="3">
    <source>
        <dbReference type="ARBA" id="ARBA00006376"/>
    </source>
</evidence>
<evidence type="ECO:0000256" key="2">
    <source>
        <dbReference type="ARBA" id="ARBA00004496"/>
    </source>
</evidence>
<comment type="similarity">
    <text evidence="3 9">Belongs to the SHMT family.</text>
</comment>
<evidence type="ECO:0000259" key="11">
    <source>
        <dbReference type="Pfam" id="PF00464"/>
    </source>
</evidence>
<evidence type="ECO:0000256" key="10">
    <source>
        <dbReference type="PIRSR" id="PIRSR000412-50"/>
    </source>
</evidence>
<keyword evidence="5 9" id="KW-0963">Cytoplasm</keyword>
<dbReference type="Gene3D" id="3.90.1150.10">
    <property type="entry name" value="Aspartate Aminotransferase, domain 1"/>
    <property type="match status" value="1"/>
</dbReference>
<dbReference type="EMBL" id="FOHS01000001">
    <property type="protein sequence ID" value="SES73097.1"/>
    <property type="molecule type" value="Genomic_DNA"/>
</dbReference>
<protein>
    <recommendedName>
        <fullName evidence="9">Serine hydroxymethyltransferase</fullName>
        <shortName evidence="9">SHMT</shortName>
        <shortName evidence="9">Serine methylase</shortName>
        <ecNumber evidence="9">2.1.2.1</ecNumber>
    </recommendedName>
</protein>
<dbReference type="NCBIfam" id="NF000586">
    <property type="entry name" value="PRK00011.1"/>
    <property type="match status" value="1"/>
</dbReference>
<feature type="modified residue" description="N6-(pyridoxal phosphate)lysine" evidence="9 10">
    <location>
        <position position="229"/>
    </location>
</feature>